<accession>A0A8R7UTF9</accession>
<dbReference type="AlphaFoldDB" id="A0A8R7UTF9"/>
<evidence type="ECO:0000256" key="1">
    <source>
        <dbReference type="SAM" id="Phobius"/>
    </source>
</evidence>
<reference evidence="2" key="3">
    <citation type="submission" date="2022-06" db="UniProtKB">
        <authorList>
            <consortium name="EnsemblPlants"/>
        </authorList>
    </citation>
    <scope>IDENTIFICATION</scope>
</reference>
<dbReference type="Gramene" id="TuG1812G0600001809.01.T01">
    <property type="protein sequence ID" value="TuG1812G0600001809.01.T01"/>
    <property type="gene ID" value="TuG1812G0600001809.01"/>
</dbReference>
<keyword evidence="3" id="KW-1185">Reference proteome</keyword>
<keyword evidence="1" id="KW-0812">Transmembrane</keyword>
<evidence type="ECO:0000313" key="2">
    <source>
        <dbReference type="EnsemblPlants" id="TuG1812G0600001809.01.T01"/>
    </source>
</evidence>
<proteinExistence type="predicted"/>
<organism evidence="2 3">
    <name type="scientific">Triticum urartu</name>
    <name type="common">Red wild einkorn</name>
    <name type="synonym">Crithodium urartu</name>
    <dbReference type="NCBI Taxonomy" id="4572"/>
    <lineage>
        <taxon>Eukaryota</taxon>
        <taxon>Viridiplantae</taxon>
        <taxon>Streptophyta</taxon>
        <taxon>Embryophyta</taxon>
        <taxon>Tracheophyta</taxon>
        <taxon>Spermatophyta</taxon>
        <taxon>Magnoliopsida</taxon>
        <taxon>Liliopsida</taxon>
        <taxon>Poales</taxon>
        <taxon>Poaceae</taxon>
        <taxon>BOP clade</taxon>
        <taxon>Pooideae</taxon>
        <taxon>Triticodae</taxon>
        <taxon>Triticeae</taxon>
        <taxon>Triticinae</taxon>
        <taxon>Triticum</taxon>
    </lineage>
</organism>
<sequence>MTMKMISKSPLLNLLRMILVMTTPFIMIVLVVILMGVAMVLMTMLIIPREFLHQTQPIAEGDCEKSNEPELGQQFHAGSVDISEGKQVGFDCQGGMSVTIEGLLDARQAPEGACAGVFVMDGLG</sequence>
<keyword evidence="1" id="KW-0472">Membrane</keyword>
<dbReference type="Proteomes" id="UP000015106">
    <property type="component" value="Chromosome 6"/>
</dbReference>
<reference evidence="3" key="1">
    <citation type="journal article" date="2013" name="Nature">
        <title>Draft genome of the wheat A-genome progenitor Triticum urartu.</title>
        <authorList>
            <person name="Ling H.Q."/>
            <person name="Zhao S."/>
            <person name="Liu D."/>
            <person name="Wang J."/>
            <person name="Sun H."/>
            <person name="Zhang C."/>
            <person name="Fan H."/>
            <person name="Li D."/>
            <person name="Dong L."/>
            <person name="Tao Y."/>
            <person name="Gao C."/>
            <person name="Wu H."/>
            <person name="Li Y."/>
            <person name="Cui Y."/>
            <person name="Guo X."/>
            <person name="Zheng S."/>
            <person name="Wang B."/>
            <person name="Yu K."/>
            <person name="Liang Q."/>
            <person name="Yang W."/>
            <person name="Lou X."/>
            <person name="Chen J."/>
            <person name="Feng M."/>
            <person name="Jian J."/>
            <person name="Zhang X."/>
            <person name="Luo G."/>
            <person name="Jiang Y."/>
            <person name="Liu J."/>
            <person name="Wang Z."/>
            <person name="Sha Y."/>
            <person name="Zhang B."/>
            <person name="Wu H."/>
            <person name="Tang D."/>
            <person name="Shen Q."/>
            <person name="Xue P."/>
            <person name="Zou S."/>
            <person name="Wang X."/>
            <person name="Liu X."/>
            <person name="Wang F."/>
            <person name="Yang Y."/>
            <person name="An X."/>
            <person name="Dong Z."/>
            <person name="Zhang K."/>
            <person name="Zhang X."/>
            <person name="Luo M.C."/>
            <person name="Dvorak J."/>
            <person name="Tong Y."/>
            <person name="Wang J."/>
            <person name="Yang H."/>
            <person name="Li Z."/>
            <person name="Wang D."/>
            <person name="Zhang A."/>
            <person name="Wang J."/>
        </authorList>
    </citation>
    <scope>NUCLEOTIDE SEQUENCE</scope>
    <source>
        <strain evidence="3">cv. G1812</strain>
    </source>
</reference>
<keyword evidence="1" id="KW-1133">Transmembrane helix</keyword>
<feature type="transmembrane region" description="Helical" evidence="1">
    <location>
        <begin position="21"/>
        <end position="47"/>
    </location>
</feature>
<evidence type="ECO:0000313" key="3">
    <source>
        <dbReference type="Proteomes" id="UP000015106"/>
    </source>
</evidence>
<name>A0A8R7UTF9_TRIUA</name>
<reference evidence="2" key="2">
    <citation type="submission" date="2018-03" db="EMBL/GenBank/DDBJ databases">
        <title>The Triticum urartu genome reveals the dynamic nature of wheat genome evolution.</title>
        <authorList>
            <person name="Ling H."/>
            <person name="Ma B."/>
            <person name="Shi X."/>
            <person name="Liu H."/>
            <person name="Dong L."/>
            <person name="Sun H."/>
            <person name="Cao Y."/>
            <person name="Gao Q."/>
            <person name="Zheng S."/>
            <person name="Li Y."/>
            <person name="Yu Y."/>
            <person name="Du H."/>
            <person name="Qi M."/>
            <person name="Li Y."/>
            <person name="Yu H."/>
            <person name="Cui Y."/>
            <person name="Wang N."/>
            <person name="Chen C."/>
            <person name="Wu H."/>
            <person name="Zhao Y."/>
            <person name="Zhang J."/>
            <person name="Li Y."/>
            <person name="Zhou W."/>
            <person name="Zhang B."/>
            <person name="Hu W."/>
            <person name="Eijk M."/>
            <person name="Tang J."/>
            <person name="Witsenboer H."/>
            <person name="Zhao S."/>
            <person name="Li Z."/>
            <person name="Zhang A."/>
            <person name="Wang D."/>
            <person name="Liang C."/>
        </authorList>
    </citation>
    <scope>NUCLEOTIDE SEQUENCE [LARGE SCALE GENOMIC DNA]</scope>
    <source>
        <strain evidence="2">cv. G1812</strain>
    </source>
</reference>
<protein>
    <submittedName>
        <fullName evidence="2">Uncharacterized protein</fullName>
    </submittedName>
</protein>
<dbReference type="EnsemblPlants" id="TuG1812G0600001809.01.T01">
    <property type="protein sequence ID" value="TuG1812G0600001809.01.T01"/>
    <property type="gene ID" value="TuG1812G0600001809.01"/>
</dbReference>